<protein>
    <submittedName>
        <fullName evidence="10">Uncharacterized protein</fullName>
    </submittedName>
</protein>
<accession>A0ABP9SH87</accession>
<evidence type="ECO:0000313" key="10">
    <source>
        <dbReference type="EMBL" id="GAA5196343.1"/>
    </source>
</evidence>
<evidence type="ECO:0000256" key="3">
    <source>
        <dbReference type="ARBA" id="ARBA00023082"/>
    </source>
</evidence>
<comment type="similarity">
    <text evidence="1">Belongs to the sigma-70 factor family. ECF subfamily.</text>
</comment>
<feature type="domain" description="AB hydrolase-1" evidence="8">
    <location>
        <begin position="484"/>
        <end position="703"/>
    </location>
</feature>
<feature type="domain" description="RNA polymerase sigma factor 70 region 4 type 2" evidence="7">
    <location>
        <begin position="129"/>
        <end position="180"/>
    </location>
</feature>
<evidence type="ECO:0000259" key="6">
    <source>
        <dbReference type="Pfam" id="PF04542"/>
    </source>
</evidence>
<organism evidence="10 11">
    <name type="scientific">Rugosimonospora acidiphila</name>
    <dbReference type="NCBI Taxonomy" id="556531"/>
    <lineage>
        <taxon>Bacteria</taxon>
        <taxon>Bacillati</taxon>
        <taxon>Actinomycetota</taxon>
        <taxon>Actinomycetes</taxon>
        <taxon>Micromonosporales</taxon>
        <taxon>Micromonosporaceae</taxon>
        <taxon>Rugosimonospora</taxon>
    </lineage>
</organism>
<dbReference type="SUPFAM" id="SSF53474">
    <property type="entry name" value="alpha/beta-Hydrolases"/>
    <property type="match status" value="1"/>
</dbReference>
<evidence type="ECO:0000256" key="4">
    <source>
        <dbReference type="ARBA" id="ARBA00023163"/>
    </source>
</evidence>
<name>A0ABP9SH87_9ACTN</name>
<keyword evidence="11" id="KW-1185">Reference proteome</keyword>
<keyword evidence="2" id="KW-0805">Transcription regulation</keyword>
<dbReference type="Pfam" id="PF12697">
    <property type="entry name" value="Abhydrolase_6"/>
    <property type="match status" value="1"/>
</dbReference>
<evidence type="ECO:0000256" key="2">
    <source>
        <dbReference type="ARBA" id="ARBA00023015"/>
    </source>
</evidence>
<dbReference type="Gene3D" id="3.40.50.1820">
    <property type="entry name" value="alpha/beta hydrolase"/>
    <property type="match status" value="1"/>
</dbReference>
<dbReference type="Pfam" id="PF04542">
    <property type="entry name" value="Sigma70_r2"/>
    <property type="match status" value="1"/>
</dbReference>
<comment type="caution">
    <text evidence="10">The sequence shown here is derived from an EMBL/GenBank/DDBJ whole genome shotgun (WGS) entry which is preliminary data.</text>
</comment>
<dbReference type="InterPro" id="IPR046531">
    <property type="entry name" value="DUF6596"/>
</dbReference>
<evidence type="ECO:0000259" key="9">
    <source>
        <dbReference type="Pfam" id="PF20239"/>
    </source>
</evidence>
<dbReference type="InterPro" id="IPR013325">
    <property type="entry name" value="RNA_pol_sigma_r2"/>
</dbReference>
<dbReference type="InterPro" id="IPR007627">
    <property type="entry name" value="RNA_pol_sigma70_r2"/>
</dbReference>
<dbReference type="InterPro" id="IPR029058">
    <property type="entry name" value="AB_hydrolase_fold"/>
</dbReference>
<dbReference type="NCBIfam" id="TIGR02937">
    <property type="entry name" value="sigma70-ECF"/>
    <property type="match status" value="1"/>
</dbReference>
<dbReference type="InterPro" id="IPR036388">
    <property type="entry name" value="WH-like_DNA-bd_sf"/>
</dbReference>
<dbReference type="InterPro" id="IPR013249">
    <property type="entry name" value="RNA_pol_sigma70_r4_t2"/>
</dbReference>
<dbReference type="PANTHER" id="PTHR47756">
    <property type="entry name" value="BLL6612 PROTEIN-RELATED"/>
    <property type="match status" value="1"/>
</dbReference>
<evidence type="ECO:0000256" key="5">
    <source>
        <dbReference type="SAM" id="MobiDB-lite"/>
    </source>
</evidence>
<feature type="domain" description="RNA polymerase sigma-70 region 2" evidence="6">
    <location>
        <begin position="27"/>
        <end position="85"/>
    </location>
</feature>
<dbReference type="PANTHER" id="PTHR47756:SF2">
    <property type="entry name" value="BLL6612 PROTEIN"/>
    <property type="match status" value="1"/>
</dbReference>
<reference evidence="11" key="1">
    <citation type="journal article" date="2019" name="Int. J. Syst. Evol. Microbiol.">
        <title>The Global Catalogue of Microorganisms (GCM) 10K type strain sequencing project: providing services to taxonomists for standard genome sequencing and annotation.</title>
        <authorList>
            <consortium name="The Broad Institute Genomics Platform"/>
            <consortium name="The Broad Institute Genome Sequencing Center for Infectious Disease"/>
            <person name="Wu L."/>
            <person name="Ma J."/>
        </authorList>
    </citation>
    <scope>NUCLEOTIDE SEQUENCE [LARGE SCALE GENOMIC DNA]</scope>
    <source>
        <strain evidence="11">JCM 18304</strain>
    </source>
</reference>
<dbReference type="Pfam" id="PF20239">
    <property type="entry name" value="DUF6596"/>
    <property type="match status" value="1"/>
</dbReference>
<sequence length="721" mass="76248">MSPAAPASATDPVSGAVAHAFRRDWGQLVATLIGLTGDWDLAEECAQDAFASALERWPRDGVPDRPGAWLTTTARRRAIDRLRRETVGAAKLRELARLRAADGDGAAGDPGEPGGTSAGAVPDDRLRLMFTCCHPALALESRVALTLRTLAGLSTAEIARAFLVPEQTMSKRLVRAKRKIRDAGIPYRVPPAHLLAERTGALLAVLYLLFNEGYAATRGDDLIRQGLCDEAIRLGRLLARLMPAEPEVEGLVALMLLHDARRAARLDGAGELVLLEEQDRTRWDGDEIAEGIHLLETALRRGHAGPYQVQAAIAACHTGAARAADTDWPQIAVLYGQLVRLAPSPVVELNRAVAVAMARGPAAGLALVEELDARGELSGYHLLPATRADLLRRMGRRAEAADAYRSALDLATGGVERRYLARRLAETASDIFRAPGVRAGPPRSSVGRTQLFTTTRGAASMNTVTSADGTTIAYDRAGEGPAIIFVVGAFNERSTCAALADALRSRFTVITYDRRGRGDSGDTSPYAVDREVDDVEALIAAAGGAASVFGYSSGAILSMMAAARGLAITNLALYEPPFIVTDGAPRPSADTADRIARLVESGRRGDAVELFQTELVGLPAAVVAQFRRSPMWPALERIAHTLVYDATICGDGSLPTGLAASVKVPTLVISGDRTAPVLLEGARAAADAMPHARHHLLAGQGHDIDAAATAPVLAGFLSGVR</sequence>
<dbReference type="Pfam" id="PF08281">
    <property type="entry name" value="Sigma70_r4_2"/>
    <property type="match status" value="1"/>
</dbReference>
<keyword evidence="3" id="KW-0731">Sigma factor</keyword>
<feature type="compositionally biased region" description="Gly residues" evidence="5">
    <location>
        <begin position="105"/>
        <end position="117"/>
    </location>
</feature>
<evidence type="ECO:0000259" key="8">
    <source>
        <dbReference type="Pfam" id="PF12697"/>
    </source>
</evidence>
<keyword evidence="4" id="KW-0804">Transcription</keyword>
<dbReference type="SUPFAM" id="SSF88946">
    <property type="entry name" value="Sigma2 domain of RNA polymerase sigma factors"/>
    <property type="match status" value="1"/>
</dbReference>
<dbReference type="Proteomes" id="UP001501570">
    <property type="component" value="Unassembled WGS sequence"/>
</dbReference>
<gene>
    <name evidence="10" type="ORF">GCM10023322_65040</name>
</gene>
<dbReference type="InterPro" id="IPR014284">
    <property type="entry name" value="RNA_pol_sigma-70_dom"/>
</dbReference>
<dbReference type="InterPro" id="IPR013324">
    <property type="entry name" value="RNA_pol_sigma_r3/r4-like"/>
</dbReference>
<feature type="domain" description="DUF6596" evidence="9">
    <location>
        <begin position="198"/>
        <end position="298"/>
    </location>
</feature>
<dbReference type="Gene3D" id="1.10.10.10">
    <property type="entry name" value="Winged helix-like DNA-binding domain superfamily/Winged helix DNA-binding domain"/>
    <property type="match status" value="1"/>
</dbReference>
<evidence type="ECO:0000256" key="1">
    <source>
        <dbReference type="ARBA" id="ARBA00010641"/>
    </source>
</evidence>
<dbReference type="Gene3D" id="1.10.1740.10">
    <property type="match status" value="1"/>
</dbReference>
<proteinExistence type="inferred from homology"/>
<dbReference type="SUPFAM" id="SSF88659">
    <property type="entry name" value="Sigma3 and sigma4 domains of RNA polymerase sigma factors"/>
    <property type="match status" value="1"/>
</dbReference>
<evidence type="ECO:0000259" key="7">
    <source>
        <dbReference type="Pfam" id="PF08281"/>
    </source>
</evidence>
<evidence type="ECO:0000313" key="11">
    <source>
        <dbReference type="Proteomes" id="UP001501570"/>
    </source>
</evidence>
<feature type="region of interest" description="Disordered" evidence="5">
    <location>
        <begin position="101"/>
        <end position="120"/>
    </location>
</feature>
<dbReference type="InterPro" id="IPR000073">
    <property type="entry name" value="AB_hydrolase_1"/>
</dbReference>
<dbReference type="EMBL" id="BAABJQ010000026">
    <property type="protein sequence ID" value="GAA5196343.1"/>
    <property type="molecule type" value="Genomic_DNA"/>
</dbReference>